<name>A0A415E3U2_9FIRM</name>
<organism evidence="2 3">
    <name type="scientific">Emergencia timonensis</name>
    <dbReference type="NCBI Taxonomy" id="1776384"/>
    <lineage>
        <taxon>Bacteria</taxon>
        <taxon>Bacillati</taxon>
        <taxon>Bacillota</taxon>
        <taxon>Clostridia</taxon>
        <taxon>Peptostreptococcales</taxon>
        <taxon>Anaerovoracaceae</taxon>
        <taxon>Emergencia</taxon>
    </lineage>
</organism>
<keyword evidence="3" id="KW-1185">Reference proteome</keyword>
<gene>
    <name evidence="2" type="ORF">DW099_07555</name>
</gene>
<dbReference type="AlphaFoldDB" id="A0A415E3U2"/>
<evidence type="ECO:0000313" key="3">
    <source>
        <dbReference type="Proteomes" id="UP000284841"/>
    </source>
</evidence>
<feature type="transmembrane region" description="Helical" evidence="1">
    <location>
        <begin position="6"/>
        <end position="24"/>
    </location>
</feature>
<protein>
    <submittedName>
        <fullName evidence="2">Uncharacterized protein</fullName>
    </submittedName>
</protein>
<dbReference type="RefSeq" id="WP_118334870.1">
    <property type="nucleotide sequence ID" value="NZ_AP025567.1"/>
</dbReference>
<dbReference type="Proteomes" id="UP000284841">
    <property type="component" value="Unassembled WGS sequence"/>
</dbReference>
<feature type="transmembrane region" description="Helical" evidence="1">
    <location>
        <begin position="31"/>
        <end position="51"/>
    </location>
</feature>
<comment type="caution">
    <text evidence="2">The sequence shown here is derived from an EMBL/GenBank/DDBJ whole genome shotgun (WGS) entry which is preliminary data.</text>
</comment>
<keyword evidence="1" id="KW-0812">Transmembrane</keyword>
<evidence type="ECO:0000256" key="1">
    <source>
        <dbReference type="SAM" id="Phobius"/>
    </source>
</evidence>
<dbReference type="EMBL" id="QRMS01000002">
    <property type="protein sequence ID" value="RHJ88259.1"/>
    <property type="molecule type" value="Genomic_DNA"/>
</dbReference>
<evidence type="ECO:0000313" key="2">
    <source>
        <dbReference type="EMBL" id="RHJ88259.1"/>
    </source>
</evidence>
<reference evidence="2 3" key="1">
    <citation type="submission" date="2018-08" db="EMBL/GenBank/DDBJ databases">
        <title>A genome reference for cultivated species of the human gut microbiota.</title>
        <authorList>
            <person name="Zou Y."/>
            <person name="Xue W."/>
            <person name="Luo G."/>
        </authorList>
    </citation>
    <scope>NUCLEOTIDE SEQUENCE [LARGE SCALE GENOMIC DNA]</scope>
    <source>
        <strain evidence="2 3">AM07-24</strain>
    </source>
</reference>
<accession>A0A415E3U2</accession>
<sequence>MILKNQFLIIAYIVIVLICIFIAIKRKKWDKYTTIVSIFFIVTLLLSLYYYRPLSMEDVLDNDKYRTLMESSTEIEAEEVKNSSLVDTNVIEKLEKITIRNTSKDYGKLKSQFVNNTNSYVVKRGNKNIFRFSILGNYEYLEFQGVYYKHVE</sequence>
<keyword evidence="1" id="KW-0472">Membrane</keyword>
<proteinExistence type="predicted"/>
<keyword evidence="1" id="KW-1133">Transmembrane helix</keyword>